<comment type="subunit">
    <text evidence="9">Homodimer.</text>
</comment>
<dbReference type="PANTHER" id="PTHR43285:SF2">
    <property type="entry name" value="ANTHRANILATE PHOSPHORIBOSYLTRANSFERASE"/>
    <property type="match status" value="1"/>
</dbReference>
<evidence type="ECO:0000256" key="5">
    <source>
        <dbReference type="ARBA" id="ARBA00022822"/>
    </source>
</evidence>
<keyword evidence="4 9" id="KW-0808">Transferase</keyword>
<feature type="domain" description="Glycosyl transferase family 3" evidence="10">
    <location>
        <begin position="75"/>
        <end position="324"/>
    </location>
</feature>
<dbReference type="GO" id="GO:0005829">
    <property type="term" value="C:cytosol"/>
    <property type="evidence" value="ECO:0007669"/>
    <property type="project" value="TreeGrafter"/>
</dbReference>
<dbReference type="GO" id="GO:0004048">
    <property type="term" value="F:anthranilate phosphoribosyltransferase activity"/>
    <property type="evidence" value="ECO:0007669"/>
    <property type="project" value="UniProtKB-UniRule"/>
</dbReference>
<feature type="binding site" evidence="9">
    <location>
        <position position="90"/>
    </location>
    <ligand>
        <name>5-phospho-alpha-D-ribose 1-diphosphate</name>
        <dbReference type="ChEBI" id="CHEBI:58017"/>
    </ligand>
</feature>
<feature type="binding site" evidence="9">
    <location>
        <position position="113"/>
    </location>
    <ligand>
        <name>anthranilate</name>
        <dbReference type="ChEBI" id="CHEBI:16567"/>
        <label>1</label>
    </ligand>
</feature>
<keyword evidence="9" id="KW-0479">Metal-binding</keyword>
<keyword evidence="2 9" id="KW-0028">Amino-acid biosynthesis</keyword>
<evidence type="ECO:0000256" key="6">
    <source>
        <dbReference type="ARBA" id="ARBA00023141"/>
    </source>
</evidence>
<dbReference type="Gene3D" id="3.40.1030.10">
    <property type="entry name" value="Nucleoside phosphorylase/phosphoribosyltransferase catalytic domain"/>
    <property type="match status" value="1"/>
</dbReference>
<dbReference type="Pfam" id="PF00591">
    <property type="entry name" value="Glycos_transf_3"/>
    <property type="match status" value="1"/>
</dbReference>
<reference evidence="12 13" key="1">
    <citation type="submission" date="2020-01" db="EMBL/GenBank/DDBJ databases">
        <title>Genomes of bacteria type strains.</title>
        <authorList>
            <person name="Chen J."/>
            <person name="Zhu S."/>
            <person name="Yang J."/>
        </authorList>
    </citation>
    <scope>NUCLEOTIDE SEQUENCE [LARGE SCALE GENOMIC DNA]</scope>
    <source>
        <strain evidence="12 13">LMG 22958</strain>
    </source>
</reference>
<feature type="binding site" evidence="9">
    <location>
        <position position="94"/>
    </location>
    <ligand>
        <name>Mg(2+)</name>
        <dbReference type="ChEBI" id="CHEBI:18420"/>
        <label>1</label>
    </ligand>
</feature>
<feature type="binding site" evidence="9">
    <location>
        <begin position="92"/>
        <end position="95"/>
    </location>
    <ligand>
        <name>5-phospho-alpha-D-ribose 1-diphosphate</name>
        <dbReference type="ChEBI" id="CHEBI:58017"/>
    </ligand>
</feature>
<dbReference type="AlphaFoldDB" id="A0A6L9MSN8"/>
<comment type="function">
    <text evidence="9">Catalyzes the transfer of the phosphoribosyl group of 5-phosphorylribose-1-pyrophosphate (PRPP) to anthranilate to yield N-(5'-phosphoribosyl)-anthranilate (PRA).</text>
</comment>
<keyword evidence="6 9" id="KW-0057">Aromatic amino acid biosynthesis</keyword>
<dbReference type="GO" id="GO:0000287">
    <property type="term" value="F:magnesium ion binding"/>
    <property type="evidence" value="ECO:0007669"/>
    <property type="project" value="UniProtKB-UniRule"/>
</dbReference>
<feature type="binding site" evidence="9">
    <location>
        <position position="82"/>
    </location>
    <ligand>
        <name>anthranilate</name>
        <dbReference type="ChEBI" id="CHEBI:16567"/>
        <label>1</label>
    </ligand>
</feature>
<evidence type="ECO:0000259" key="10">
    <source>
        <dbReference type="Pfam" id="PF00591"/>
    </source>
</evidence>
<comment type="similarity">
    <text evidence="8">In the C-terminal section; belongs to the anthranilate phosphoribosyltransferase family.</text>
</comment>
<comment type="cofactor">
    <cofactor evidence="9">
        <name>Mg(2+)</name>
        <dbReference type="ChEBI" id="CHEBI:18420"/>
    </cofactor>
    <text evidence="9">Binds 2 magnesium ions per monomer.</text>
</comment>
<feature type="binding site" evidence="9">
    <location>
        <position position="227"/>
    </location>
    <ligand>
        <name>Mg(2+)</name>
        <dbReference type="ChEBI" id="CHEBI:18420"/>
        <label>2</label>
    </ligand>
</feature>
<dbReference type="Proteomes" id="UP000478837">
    <property type="component" value="Unassembled WGS sequence"/>
</dbReference>
<dbReference type="InterPro" id="IPR005940">
    <property type="entry name" value="Anthranilate_Pribosyl_Tfrase"/>
</dbReference>
<dbReference type="EC" id="2.4.2.18" evidence="9"/>
<dbReference type="EMBL" id="JAAAWP010000002">
    <property type="protein sequence ID" value="NDW20955.1"/>
    <property type="molecule type" value="Genomic_DNA"/>
</dbReference>
<feature type="binding site" evidence="9">
    <location>
        <position position="226"/>
    </location>
    <ligand>
        <name>Mg(2+)</name>
        <dbReference type="ChEBI" id="CHEBI:18420"/>
        <label>2</label>
    </ligand>
</feature>
<protein>
    <recommendedName>
        <fullName evidence="9">Anthranilate phosphoribosyltransferase</fullName>
        <ecNumber evidence="9">2.4.2.18</ecNumber>
    </recommendedName>
</protein>
<evidence type="ECO:0000256" key="4">
    <source>
        <dbReference type="ARBA" id="ARBA00022679"/>
    </source>
</evidence>
<dbReference type="SUPFAM" id="SSF52418">
    <property type="entry name" value="Nucleoside phosphorylase/phosphoribosyltransferase catalytic domain"/>
    <property type="match status" value="1"/>
</dbReference>
<keyword evidence="13" id="KW-1185">Reference proteome</keyword>
<dbReference type="NCBIfam" id="TIGR01245">
    <property type="entry name" value="trpD"/>
    <property type="match status" value="1"/>
</dbReference>
<comment type="catalytic activity">
    <reaction evidence="7 9">
        <text>N-(5-phospho-beta-D-ribosyl)anthranilate + diphosphate = 5-phospho-alpha-D-ribose 1-diphosphate + anthranilate</text>
        <dbReference type="Rhea" id="RHEA:11768"/>
        <dbReference type="ChEBI" id="CHEBI:16567"/>
        <dbReference type="ChEBI" id="CHEBI:18277"/>
        <dbReference type="ChEBI" id="CHEBI:33019"/>
        <dbReference type="ChEBI" id="CHEBI:58017"/>
        <dbReference type="EC" id="2.4.2.18"/>
    </reaction>
</comment>
<keyword evidence="3 9" id="KW-0328">Glycosyltransferase</keyword>
<evidence type="ECO:0000256" key="7">
    <source>
        <dbReference type="ARBA" id="ARBA00052328"/>
    </source>
</evidence>
<keyword evidence="5 9" id="KW-0822">Tryptophan biosynthesis</keyword>
<proteinExistence type="inferred from homology"/>
<dbReference type="Gene3D" id="1.20.970.10">
    <property type="entry name" value="Transferase, Pyrimidine Nucleoside Phosphorylase, Chain C"/>
    <property type="match status" value="1"/>
</dbReference>
<gene>
    <name evidence="9 12" type="primary">trpD</name>
    <name evidence="12" type="ORF">GTW09_05450</name>
</gene>
<evidence type="ECO:0000313" key="13">
    <source>
        <dbReference type="Proteomes" id="UP000478837"/>
    </source>
</evidence>
<feature type="domain" description="Glycosyl transferase family 3 N-terminal" evidence="11">
    <location>
        <begin position="6"/>
        <end position="67"/>
    </location>
</feature>
<dbReference type="InterPro" id="IPR035902">
    <property type="entry name" value="Nuc_phospho_transferase"/>
</dbReference>
<feature type="binding site" evidence="9">
    <location>
        <position position="122"/>
    </location>
    <ligand>
        <name>5-phospho-alpha-D-ribose 1-diphosphate</name>
        <dbReference type="ChEBI" id="CHEBI:58017"/>
    </ligand>
</feature>
<dbReference type="InterPro" id="IPR036320">
    <property type="entry name" value="Glycosyl_Trfase_fam3_N_dom_sf"/>
</dbReference>
<dbReference type="PANTHER" id="PTHR43285">
    <property type="entry name" value="ANTHRANILATE PHOSPHORIBOSYLTRANSFERASE"/>
    <property type="match status" value="1"/>
</dbReference>
<dbReference type="RefSeq" id="WP_163110646.1">
    <property type="nucleotide sequence ID" value="NZ_JAAAWP010000002.1"/>
</dbReference>
<evidence type="ECO:0000256" key="1">
    <source>
        <dbReference type="ARBA" id="ARBA00004907"/>
    </source>
</evidence>
<feature type="binding site" evidence="9">
    <location>
        <begin position="110"/>
        <end position="118"/>
    </location>
    <ligand>
        <name>5-phospho-alpha-D-ribose 1-diphosphate</name>
        <dbReference type="ChEBI" id="CHEBI:58017"/>
    </ligand>
</feature>
<comment type="caution">
    <text evidence="9">Lacks conserved residue(s) required for the propagation of feature annotation.</text>
</comment>
<dbReference type="InterPro" id="IPR017459">
    <property type="entry name" value="Glycosyl_Trfase_fam3_N_dom"/>
</dbReference>
<comment type="pathway">
    <text evidence="1 9">Amino-acid biosynthesis; L-tryptophan biosynthesis; L-tryptophan from chorismate: step 2/5.</text>
</comment>
<name>A0A6L9MSN8_9ALTE</name>
<feature type="binding site" evidence="9">
    <location>
        <position position="227"/>
    </location>
    <ligand>
        <name>Mg(2+)</name>
        <dbReference type="ChEBI" id="CHEBI:18420"/>
        <label>1</label>
    </ligand>
</feature>
<dbReference type="Pfam" id="PF02885">
    <property type="entry name" value="Glycos_trans_3N"/>
    <property type="match status" value="1"/>
</dbReference>
<feature type="binding site" evidence="9">
    <location>
        <position position="168"/>
    </location>
    <ligand>
        <name>anthranilate</name>
        <dbReference type="ChEBI" id="CHEBI:16567"/>
        <label>2</label>
    </ligand>
</feature>
<evidence type="ECO:0000256" key="8">
    <source>
        <dbReference type="ARBA" id="ARBA00061188"/>
    </source>
</evidence>
<feature type="binding site" evidence="9">
    <location>
        <begin position="85"/>
        <end position="86"/>
    </location>
    <ligand>
        <name>5-phospho-alpha-D-ribose 1-diphosphate</name>
        <dbReference type="ChEBI" id="CHEBI:58017"/>
    </ligand>
</feature>
<dbReference type="GO" id="GO:0000162">
    <property type="term" value="P:L-tryptophan biosynthetic process"/>
    <property type="evidence" value="ECO:0007669"/>
    <property type="project" value="UniProtKB-UniRule"/>
</dbReference>
<dbReference type="SUPFAM" id="SSF47648">
    <property type="entry name" value="Nucleoside phosphorylase/phosphoribosyltransferase N-terminal domain"/>
    <property type="match status" value="1"/>
</dbReference>
<dbReference type="HAMAP" id="MF_00211">
    <property type="entry name" value="TrpD"/>
    <property type="match status" value="1"/>
</dbReference>
<dbReference type="InterPro" id="IPR000312">
    <property type="entry name" value="Glycosyl_Trfase_fam3"/>
</dbReference>
<keyword evidence="9" id="KW-0460">Magnesium</keyword>
<organism evidence="12 13">
    <name type="scientific">Alteromonas hispanica</name>
    <dbReference type="NCBI Taxonomy" id="315421"/>
    <lineage>
        <taxon>Bacteria</taxon>
        <taxon>Pseudomonadati</taxon>
        <taxon>Pseudomonadota</taxon>
        <taxon>Gammaproteobacteria</taxon>
        <taxon>Alteromonadales</taxon>
        <taxon>Alteromonadaceae</taxon>
        <taxon>Alteromonas/Salinimonas group</taxon>
        <taxon>Alteromonas</taxon>
    </lineage>
</organism>
<dbReference type="FunFam" id="3.40.1030.10:FF:000002">
    <property type="entry name" value="Anthranilate phosphoribosyltransferase"/>
    <property type="match status" value="1"/>
</dbReference>
<sequence length="343" mass="36209">MLNAATLLEQLMLHESLSQSEAFSLFNSIMHGEQSDAMIAAVLTSLKMKKESPGEIAGAASAMVANALPFPTPDYEFADIVGTGGDGHNTINISSAAGVVAAACGVKVAKHGNRSVSSKSGSADLFRQFGLNLEISPEQSRKCLDEANFTFLFAPVYHAGMRYAAPVRAALKTRTLFNILGPLANPAGPTHGVFGVYSPELLEPYAKTLMLLGQHRAMIVHGDGLDELALHGESIIYDLEHGDIREVTVTASDFGLSSYPLSAIEGGEPEENKEYIQAALNGDGKEAHRAAIAMNCGALLKVTGKVSNFKDGAEMAMEAMKKGAPMQVLSNVAKITQEVGTNG</sequence>
<evidence type="ECO:0000256" key="9">
    <source>
        <dbReference type="HAMAP-Rule" id="MF_00211"/>
    </source>
</evidence>
<evidence type="ECO:0000313" key="12">
    <source>
        <dbReference type="EMBL" id="NDW20955.1"/>
    </source>
</evidence>
<evidence type="ECO:0000259" key="11">
    <source>
        <dbReference type="Pfam" id="PF02885"/>
    </source>
</evidence>
<accession>A0A6L9MSN8</accession>
<evidence type="ECO:0000256" key="2">
    <source>
        <dbReference type="ARBA" id="ARBA00022605"/>
    </source>
</evidence>
<evidence type="ECO:0000256" key="3">
    <source>
        <dbReference type="ARBA" id="ARBA00022676"/>
    </source>
</evidence>
<comment type="caution">
    <text evidence="12">The sequence shown here is derived from an EMBL/GenBank/DDBJ whole genome shotgun (WGS) entry which is preliminary data.</text>
</comment>
<feature type="binding site" evidence="9">
    <location>
        <position position="82"/>
    </location>
    <ligand>
        <name>5-phospho-alpha-D-ribose 1-diphosphate</name>
        <dbReference type="ChEBI" id="CHEBI:58017"/>
    </ligand>
</feature>
<dbReference type="UniPathway" id="UPA00035">
    <property type="reaction ID" value="UER00041"/>
</dbReference>
<comment type="similarity">
    <text evidence="9">Belongs to the anthranilate phosphoribosyltransferase family.</text>
</comment>